<dbReference type="InterPro" id="IPR036054">
    <property type="entry name" value="BTG-like_sf"/>
</dbReference>
<dbReference type="PaxDb" id="9986-ENSOCUP00000003821"/>
<feature type="region of interest" description="Disordered" evidence="2">
    <location>
        <begin position="1"/>
        <end position="87"/>
    </location>
</feature>
<dbReference type="GeneID" id="100354553"/>
<dbReference type="GO" id="GO:0005737">
    <property type="term" value="C:cytoplasm"/>
    <property type="evidence" value="ECO:0007669"/>
    <property type="project" value="TreeGrafter"/>
</dbReference>
<name>G1SLS5_RABIT</name>
<feature type="compositionally biased region" description="Pro residues" evidence="2">
    <location>
        <begin position="21"/>
        <end position="39"/>
    </location>
</feature>
<evidence type="ECO:0000256" key="1">
    <source>
        <dbReference type="ARBA" id="ARBA00007989"/>
    </source>
</evidence>
<dbReference type="PANTHER" id="PTHR22978:SF29">
    <property type="entry name" value="PROTEIN BTG2"/>
    <property type="match status" value="1"/>
</dbReference>
<dbReference type="SMR" id="G1SLS5"/>
<dbReference type="eggNOG" id="KOG4006">
    <property type="taxonomic scope" value="Eukaryota"/>
</dbReference>
<feature type="domain" description="Anti-proliferative protein" evidence="3">
    <location>
        <begin position="130"/>
        <end position="150"/>
    </location>
</feature>
<gene>
    <name evidence="5" type="primary">BTG2</name>
</gene>
<dbReference type="Ensembl" id="ENSOCUT00000004421.4">
    <property type="protein sequence ID" value="ENSOCUP00000003821.3"/>
    <property type="gene ID" value="ENSOCUG00000004422.4"/>
</dbReference>
<sequence length="238" mass="25686">MTSAQTRGRRRGRSGATTDPTPVPRPPPMGAAPDCPAPGNPKKFAARGKSAQSASGDQTAKLAPRHVPRRPLPAPGAAHDMSHGQRSDMVPEIAAAVGFLSSLLRTRGCVSEQRLKVFSGALQEALTEHYRHHWFPEKPSKGSGYRCIRINHKMDPIISKVASQTGLSQPQLHRLLPSELTLWVDPFEVSYRIGEDGSICVLYEEAPVAASCGLLTCKNQVMLGRSSPSKNYVMAVSS</sequence>
<dbReference type="RefSeq" id="XP_002717629.4">
    <property type="nucleotide sequence ID" value="XM_002717583.5"/>
</dbReference>
<dbReference type="GO" id="GO:0006974">
    <property type="term" value="P:DNA damage response"/>
    <property type="evidence" value="ECO:0007669"/>
    <property type="project" value="Ensembl"/>
</dbReference>
<dbReference type="SUPFAM" id="SSF160696">
    <property type="entry name" value="BTG domain-like"/>
    <property type="match status" value="1"/>
</dbReference>
<dbReference type="InParanoid" id="G1SLS5"/>
<protein>
    <submittedName>
        <fullName evidence="5">BTG anti-proliferation factor 2</fullName>
    </submittedName>
</protein>
<dbReference type="HOGENOM" id="CLU_1165535_0_0_1"/>
<evidence type="ECO:0000313" key="5">
    <source>
        <dbReference type="Ensembl" id="ENSOCUP00000003821.3"/>
    </source>
</evidence>
<dbReference type="GO" id="GO:0035914">
    <property type="term" value="P:skeletal muscle cell differentiation"/>
    <property type="evidence" value="ECO:0007669"/>
    <property type="project" value="Ensembl"/>
</dbReference>
<dbReference type="GO" id="GO:0007405">
    <property type="term" value="P:neuroblast proliferation"/>
    <property type="evidence" value="ECO:0007669"/>
    <property type="project" value="Ensembl"/>
</dbReference>
<dbReference type="InterPro" id="IPR033332">
    <property type="entry name" value="BTG"/>
</dbReference>
<dbReference type="EMBL" id="AAGW02025303">
    <property type="status" value="NOT_ANNOTATED_CDS"/>
    <property type="molecule type" value="Genomic_DNA"/>
</dbReference>
<dbReference type="GeneTree" id="ENSGT00950000182952"/>
<dbReference type="CTD" id="7832"/>
<dbReference type="GO" id="GO:0017148">
    <property type="term" value="P:negative regulation of translation"/>
    <property type="evidence" value="ECO:0007669"/>
    <property type="project" value="Ensembl"/>
</dbReference>
<dbReference type="PANTHER" id="PTHR22978">
    <property type="entry name" value="B-CELL TRANSLOCATION GENE"/>
    <property type="match status" value="1"/>
</dbReference>
<evidence type="ECO:0000259" key="3">
    <source>
        <dbReference type="PROSITE" id="PS00960"/>
    </source>
</evidence>
<organism evidence="5 6">
    <name type="scientific">Oryctolagus cuniculus</name>
    <name type="common">Rabbit</name>
    <dbReference type="NCBI Taxonomy" id="9986"/>
    <lineage>
        <taxon>Eukaryota</taxon>
        <taxon>Metazoa</taxon>
        <taxon>Chordata</taxon>
        <taxon>Craniata</taxon>
        <taxon>Vertebrata</taxon>
        <taxon>Euteleostomi</taxon>
        <taxon>Mammalia</taxon>
        <taxon>Eutheria</taxon>
        <taxon>Euarchontoglires</taxon>
        <taxon>Glires</taxon>
        <taxon>Lagomorpha</taxon>
        <taxon>Leporidae</taxon>
        <taxon>Oryctolagus</taxon>
    </lineage>
</organism>
<dbReference type="GO" id="GO:0007406">
    <property type="term" value="P:negative regulation of neuroblast proliferation"/>
    <property type="evidence" value="ECO:0007669"/>
    <property type="project" value="Ensembl"/>
</dbReference>
<comment type="similarity">
    <text evidence="1">Belongs to the BTG family.</text>
</comment>
<reference evidence="5 6" key="1">
    <citation type="journal article" date="2011" name="Nature">
        <title>A high-resolution map of human evolutionary constraint using 29 mammals.</title>
        <authorList>
            <person name="Lindblad-Toh K."/>
            <person name="Garber M."/>
            <person name="Zuk O."/>
            <person name="Lin M.F."/>
            <person name="Parker B.J."/>
            <person name="Washietl S."/>
            <person name="Kheradpour P."/>
            <person name="Ernst J."/>
            <person name="Jordan G."/>
            <person name="Mauceli E."/>
            <person name="Ward L.D."/>
            <person name="Lowe C.B."/>
            <person name="Holloway A.K."/>
            <person name="Clamp M."/>
            <person name="Gnerre S."/>
            <person name="Alfoldi J."/>
            <person name="Beal K."/>
            <person name="Chang J."/>
            <person name="Clawson H."/>
            <person name="Cuff J."/>
            <person name="Di Palma F."/>
            <person name="Fitzgerald S."/>
            <person name="Flicek P."/>
            <person name="Guttman M."/>
            <person name="Hubisz M.J."/>
            <person name="Jaffe D.B."/>
            <person name="Jungreis I."/>
            <person name="Kent W.J."/>
            <person name="Kostka D."/>
            <person name="Lara M."/>
            <person name="Martins A.L."/>
            <person name="Massingham T."/>
            <person name="Moltke I."/>
            <person name="Raney B.J."/>
            <person name="Rasmussen M.D."/>
            <person name="Robinson J."/>
            <person name="Stark A."/>
            <person name="Vilella A.J."/>
            <person name="Wen J."/>
            <person name="Xie X."/>
            <person name="Zody M.C."/>
            <person name="Baldwin J."/>
            <person name="Bloom T."/>
            <person name="Chin C.W."/>
            <person name="Heiman D."/>
            <person name="Nicol R."/>
            <person name="Nusbaum C."/>
            <person name="Young S."/>
            <person name="Wilkinson J."/>
            <person name="Worley K.C."/>
            <person name="Kovar C.L."/>
            <person name="Muzny D.M."/>
            <person name="Gibbs R.A."/>
            <person name="Cree A."/>
            <person name="Dihn H.H."/>
            <person name="Fowler G."/>
            <person name="Jhangiani S."/>
            <person name="Joshi V."/>
            <person name="Lee S."/>
            <person name="Lewis L.R."/>
            <person name="Nazareth L.V."/>
            <person name="Okwuonu G."/>
            <person name="Santibanez J."/>
            <person name="Warren W.C."/>
            <person name="Mardis E.R."/>
            <person name="Weinstock G.M."/>
            <person name="Wilson R.K."/>
            <person name="Delehaunty K."/>
            <person name="Dooling D."/>
            <person name="Fronik C."/>
            <person name="Fulton L."/>
            <person name="Fulton B."/>
            <person name="Graves T."/>
            <person name="Minx P."/>
            <person name="Sodergren E."/>
            <person name="Birney E."/>
            <person name="Margulies E.H."/>
            <person name="Herrero J."/>
            <person name="Green E.D."/>
            <person name="Haussler D."/>
            <person name="Siepel A."/>
            <person name="Goldman N."/>
            <person name="Pollard K.S."/>
            <person name="Pedersen J.S."/>
            <person name="Lander E.S."/>
            <person name="Kellis M."/>
        </authorList>
    </citation>
    <scope>NUCLEOTIDE SEQUENCE [LARGE SCALE GENOMIC DNA]</scope>
    <source>
        <strain evidence="5 6">Thorbecke inbred</strain>
    </source>
</reference>
<dbReference type="KEGG" id="ocu:100354553"/>
<dbReference type="Proteomes" id="UP000001811">
    <property type="component" value="Chromosome 16"/>
</dbReference>
<evidence type="ECO:0000313" key="6">
    <source>
        <dbReference type="Proteomes" id="UP000001811"/>
    </source>
</evidence>
<reference evidence="5" key="3">
    <citation type="submission" date="2025-09" db="UniProtKB">
        <authorList>
            <consortium name="Ensembl"/>
        </authorList>
    </citation>
    <scope>IDENTIFICATION</scope>
    <source>
        <strain evidence="5">Thorbecke</strain>
    </source>
</reference>
<proteinExistence type="inferred from homology"/>
<dbReference type="Gene3D" id="3.90.640.90">
    <property type="entry name" value="Anti-proliferative protein, N-terminal domain"/>
    <property type="match status" value="1"/>
</dbReference>
<dbReference type="PROSITE" id="PS01203">
    <property type="entry name" value="BTG_2"/>
    <property type="match status" value="1"/>
</dbReference>
<dbReference type="GO" id="GO:0021954">
    <property type="term" value="P:central nervous system neuron development"/>
    <property type="evidence" value="ECO:0007669"/>
    <property type="project" value="Ensembl"/>
</dbReference>
<dbReference type="FunCoup" id="G1SLS5">
    <property type="interactions" value="604"/>
</dbReference>
<dbReference type="GO" id="GO:0009952">
    <property type="term" value="P:anterior/posterior pattern specification"/>
    <property type="evidence" value="ECO:0007669"/>
    <property type="project" value="Ensembl"/>
</dbReference>
<dbReference type="PROSITE" id="PS00960">
    <property type="entry name" value="BTG_1"/>
    <property type="match status" value="1"/>
</dbReference>
<dbReference type="FunFam" id="3.90.640.90:FF:000003">
    <property type="entry name" value="BTG1 isoform 1"/>
    <property type="match status" value="1"/>
</dbReference>
<evidence type="ECO:0000259" key="4">
    <source>
        <dbReference type="PROSITE" id="PS01203"/>
    </source>
</evidence>
<dbReference type="AlphaFoldDB" id="G1SLS5"/>
<dbReference type="SMART" id="SM00099">
    <property type="entry name" value="btg1"/>
    <property type="match status" value="1"/>
</dbReference>
<accession>G1SLS5</accession>
<dbReference type="Pfam" id="PF07742">
    <property type="entry name" value="BTG"/>
    <property type="match status" value="1"/>
</dbReference>
<dbReference type="InterPro" id="IPR002087">
    <property type="entry name" value="Anti_prolifrtn"/>
</dbReference>
<dbReference type="STRING" id="9986.ENSOCUP00000003821"/>
<dbReference type="Bgee" id="ENSOCUG00000004422">
    <property type="expression patterns" value="Expressed in ovary and 17 other cell types or tissues"/>
</dbReference>
<keyword evidence="6" id="KW-1185">Reference proteome</keyword>
<reference evidence="5" key="2">
    <citation type="submission" date="2025-08" db="UniProtKB">
        <authorList>
            <consortium name="Ensembl"/>
        </authorList>
    </citation>
    <scope>IDENTIFICATION</scope>
    <source>
        <strain evidence="5">Thorbecke</strain>
    </source>
</reference>
<dbReference type="GO" id="GO:0008306">
    <property type="term" value="P:associative learning"/>
    <property type="evidence" value="ECO:0007669"/>
    <property type="project" value="Ensembl"/>
</dbReference>
<feature type="domain" description="Anti-proliferative protein" evidence="4">
    <location>
        <begin position="176"/>
        <end position="195"/>
    </location>
</feature>
<dbReference type="GO" id="GO:0031175">
    <property type="term" value="P:neuron projection development"/>
    <property type="evidence" value="ECO:0007669"/>
    <property type="project" value="Ensembl"/>
</dbReference>
<dbReference type="GO" id="GO:0021542">
    <property type="term" value="P:dentate gyrus development"/>
    <property type="evidence" value="ECO:0007669"/>
    <property type="project" value="Ensembl"/>
</dbReference>
<dbReference type="GO" id="GO:0060213">
    <property type="term" value="P:positive regulation of nuclear-transcribed mRNA poly(A) tail shortening"/>
    <property type="evidence" value="ECO:0007669"/>
    <property type="project" value="Ensembl"/>
</dbReference>
<dbReference type="PRINTS" id="PR00310">
    <property type="entry name" value="ANTIPRLFBTG1"/>
</dbReference>
<dbReference type="GO" id="GO:0005634">
    <property type="term" value="C:nucleus"/>
    <property type="evidence" value="ECO:0007669"/>
    <property type="project" value="TreeGrafter"/>
</dbReference>
<evidence type="ECO:0000256" key="2">
    <source>
        <dbReference type="SAM" id="MobiDB-lite"/>
    </source>
</evidence>